<feature type="non-terminal residue" evidence="1">
    <location>
        <position position="60"/>
    </location>
</feature>
<sequence length="60" mass="6801">MLPKHPEWLDAFKIVIEPHFAGLPQDGNVFWVSLTVPQIRKGMAAAGCDISEYHVRQILE</sequence>
<proteinExistence type="predicted"/>
<protein>
    <submittedName>
        <fullName evidence="1">Rhodopirellula transposase</fullName>
    </submittedName>
</protein>
<reference evidence="1" key="1">
    <citation type="journal article" date="2012" name="PLoS ONE">
        <title>Gene sets for utilization of primary and secondary nutrition supplies in the distal gut of endangered iberian lynx.</title>
        <authorList>
            <person name="Alcaide M."/>
            <person name="Messina E."/>
            <person name="Richter M."/>
            <person name="Bargiela R."/>
            <person name="Peplies J."/>
            <person name="Huws S.A."/>
            <person name="Newbold C.J."/>
            <person name="Golyshin P.N."/>
            <person name="Simon M.A."/>
            <person name="Lopez G."/>
            <person name="Yakimov M.M."/>
            <person name="Ferrer M."/>
        </authorList>
    </citation>
    <scope>NUCLEOTIDE SEQUENCE</scope>
</reference>
<dbReference type="EMBL" id="AMCI01009220">
    <property type="protein sequence ID" value="EJW89849.1"/>
    <property type="molecule type" value="Genomic_DNA"/>
</dbReference>
<accession>J9FR45</accession>
<evidence type="ECO:0000313" key="1">
    <source>
        <dbReference type="EMBL" id="EJW89849.1"/>
    </source>
</evidence>
<dbReference type="AlphaFoldDB" id="J9FR45"/>
<organism evidence="1">
    <name type="scientific">gut metagenome</name>
    <dbReference type="NCBI Taxonomy" id="749906"/>
    <lineage>
        <taxon>unclassified sequences</taxon>
        <taxon>metagenomes</taxon>
        <taxon>organismal metagenomes</taxon>
    </lineage>
</organism>
<name>J9FR45_9ZZZZ</name>
<gene>
    <name evidence="1" type="ORF">EVA_22044</name>
</gene>
<comment type="caution">
    <text evidence="1">The sequence shown here is derived from an EMBL/GenBank/DDBJ whole genome shotgun (WGS) entry which is preliminary data.</text>
</comment>